<evidence type="ECO:0000313" key="3">
    <source>
        <dbReference type="EMBL" id="PXF40227.1"/>
    </source>
</evidence>
<dbReference type="AlphaFoldDB" id="A0A2V3IDT6"/>
<feature type="region of interest" description="Disordered" evidence="1">
    <location>
        <begin position="161"/>
        <end position="230"/>
    </location>
</feature>
<proteinExistence type="predicted"/>
<keyword evidence="2" id="KW-0812">Transmembrane</keyword>
<sequence>MNDDPSPPSSSDSLSTPEEQHNLRLQIDALQIRLHSFEEALQSAIDAELQFRHEMTDALTSLHSSIAAQRSEDARLTDLVQQDTQRSREVMADYDNLASSFRENVQPPDPTRLRDACRTIGIVLSFIFMAPIQAVLWLLSQFFTRLSFGASLTSLTARFTTQSNSSANSTFPSAAARRNASTRSSGRQRRRASIASDNNVRANTDLPPSSRLGVPPSASHSPGTRTLPSSIVNDFTDLQANKSAGTNAATSVDSDGQVTSDTLQKVLGKEAQPLSSSSDVFVDARTGDAGWDSEHAEQRPHAEEEDFDTESSVDVDGRPAWALPLSSDNTLPDLGNFPSAEFWHISHDDMKLDFDTVSGTRDEGKVSK</sequence>
<evidence type="ECO:0000256" key="1">
    <source>
        <dbReference type="SAM" id="MobiDB-lite"/>
    </source>
</evidence>
<name>A0A2V3IDT6_9FLOR</name>
<dbReference type="Proteomes" id="UP000247409">
    <property type="component" value="Unassembled WGS sequence"/>
</dbReference>
<feature type="compositionally biased region" description="Polar residues" evidence="1">
    <location>
        <begin position="161"/>
        <end position="172"/>
    </location>
</feature>
<dbReference type="OrthoDB" id="10451587at2759"/>
<feature type="compositionally biased region" description="Polar residues" evidence="1">
    <location>
        <begin position="218"/>
        <end position="230"/>
    </location>
</feature>
<dbReference type="EMBL" id="NBIV01000339">
    <property type="protein sequence ID" value="PXF40227.1"/>
    <property type="molecule type" value="Genomic_DNA"/>
</dbReference>
<keyword evidence="4" id="KW-1185">Reference proteome</keyword>
<evidence type="ECO:0000313" key="4">
    <source>
        <dbReference type="Proteomes" id="UP000247409"/>
    </source>
</evidence>
<gene>
    <name evidence="3" type="ORF">BWQ96_10065</name>
</gene>
<feature type="compositionally biased region" description="Acidic residues" evidence="1">
    <location>
        <begin position="303"/>
        <end position="313"/>
    </location>
</feature>
<accession>A0A2V3IDT6</accession>
<organism evidence="3 4">
    <name type="scientific">Gracilariopsis chorda</name>
    <dbReference type="NCBI Taxonomy" id="448386"/>
    <lineage>
        <taxon>Eukaryota</taxon>
        <taxon>Rhodophyta</taxon>
        <taxon>Florideophyceae</taxon>
        <taxon>Rhodymeniophycidae</taxon>
        <taxon>Gracilariales</taxon>
        <taxon>Gracilariaceae</taxon>
        <taxon>Gracilariopsis</taxon>
    </lineage>
</organism>
<protein>
    <submittedName>
        <fullName evidence="3">Uncharacterized protein</fullName>
    </submittedName>
</protein>
<feature type="compositionally biased region" description="Low complexity" evidence="1">
    <location>
        <begin position="173"/>
        <end position="185"/>
    </location>
</feature>
<feature type="transmembrane region" description="Helical" evidence="2">
    <location>
        <begin position="120"/>
        <end position="139"/>
    </location>
</feature>
<feature type="compositionally biased region" description="Basic and acidic residues" evidence="1">
    <location>
        <begin position="292"/>
        <end position="302"/>
    </location>
</feature>
<comment type="caution">
    <text evidence="3">The sequence shown here is derived from an EMBL/GenBank/DDBJ whole genome shotgun (WGS) entry which is preliminary data.</text>
</comment>
<feature type="region of interest" description="Disordered" evidence="1">
    <location>
        <begin position="291"/>
        <end position="320"/>
    </location>
</feature>
<keyword evidence="2" id="KW-0472">Membrane</keyword>
<reference evidence="3 4" key="1">
    <citation type="journal article" date="2018" name="Mol. Biol. Evol.">
        <title>Analysis of the draft genome of the red seaweed Gracilariopsis chorda provides insights into genome size evolution in Rhodophyta.</title>
        <authorList>
            <person name="Lee J."/>
            <person name="Yang E.C."/>
            <person name="Graf L."/>
            <person name="Yang J.H."/>
            <person name="Qiu H."/>
            <person name="Zel Zion U."/>
            <person name="Chan C.X."/>
            <person name="Stephens T.G."/>
            <person name="Weber A.P.M."/>
            <person name="Boo G.H."/>
            <person name="Boo S.M."/>
            <person name="Kim K.M."/>
            <person name="Shin Y."/>
            <person name="Jung M."/>
            <person name="Lee S.J."/>
            <person name="Yim H.S."/>
            <person name="Lee J.H."/>
            <person name="Bhattacharya D."/>
            <person name="Yoon H.S."/>
        </authorList>
    </citation>
    <scope>NUCLEOTIDE SEQUENCE [LARGE SCALE GENOMIC DNA]</scope>
    <source>
        <strain evidence="3 4">SKKU-2015</strain>
        <tissue evidence="3">Whole body</tissue>
    </source>
</reference>
<keyword evidence="2" id="KW-1133">Transmembrane helix</keyword>
<evidence type="ECO:0000256" key="2">
    <source>
        <dbReference type="SAM" id="Phobius"/>
    </source>
</evidence>